<keyword evidence="5" id="KW-0460">Magnesium</keyword>
<dbReference type="InterPro" id="IPR015797">
    <property type="entry name" value="NUDIX_hydrolase-like_dom_sf"/>
</dbReference>
<dbReference type="PANTHER" id="PTHR43758">
    <property type="entry name" value="7,8-DIHYDRO-8-OXOGUANINE TRIPHOSPHATASE"/>
    <property type="match status" value="1"/>
</dbReference>
<evidence type="ECO:0000256" key="1">
    <source>
        <dbReference type="ARBA" id="ARBA00001946"/>
    </source>
</evidence>
<comment type="cofactor">
    <cofactor evidence="1">
        <name>Mg(2+)</name>
        <dbReference type="ChEBI" id="CHEBI:18420"/>
    </cofactor>
</comment>
<evidence type="ECO:0000313" key="9">
    <source>
        <dbReference type="Proteomes" id="UP001064971"/>
    </source>
</evidence>
<evidence type="ECO:0000256" key="6">
    <source>
        <dbReference type="RuleBase" id="RU003476"/>
    </source>
</evidence>
<dbReference type="InterPro" id="IPR000086">
    <property type="entry name" value="NUDIX_hydrolase_dom"/>
</dbReference>
<reference evidence="8" key="1">
    <citation type="submission" date="2022-07" db="EMBL/GenBank/DDBJ databases">
        <title>Complete Genome Sequence of the Radioresistant Bacterium Deinococcus aetherius ST0316, Isolated from the Air Dust collected in Lower Stratosphere above Japan.</title>
        <authorList>
            <person name="Satoh K."/>
            <person name="Hagiwara K."/>
            <person name="Katsumata K."/>
            <person name="Kubo A."/>
            <person name="Yokobori S."/>
            <person name="Yamagishi A."/>
            <person name="Oono Y."/>
            <person name="Narumi I."/>
        </authorList>
    </citation>
    <scope>NUCLEOTIDE SEQUENCE</scope>
    <source>
        <strain evidence="8">ST0316</strain>
    </source>
</reference>
<keyword evidence="4 6" id="KW-0378">Hydrolase</keyword>
<dbReference type="InterPro" id="IPR020476">
    <property type="entry name" value="Nudix_hydrolase"/>
</dbReference>
<dbReference type="Pfam" id="PF00293">
    <property type="entry name" value="NUDIX"/>
    <property type="match status" value="1"/>
</dbReference>
<organism evidence="8 9">
    <name type="scientific">Deinococcus aetherius</name>
    <dbReference type="NCBI Taxonomy" id="200252"/>
    <lineage>
        <taxon>Bacteria</taxon>
        <taxon>Thermotogati</taxon>
        <taxon>Deinococcota</taxon>
        <taxon>Deinococci</taxon>
        <taxon>Deinococcales</taxon>
        <taxon>Deinococcaceae</taxon>
        <taxon>Deinococcus</taxon>
    </lineage>
</organism>
<feature type="domain" description="Nudix hydrolase" evidence="7">
    <location>
        <begin position="1"/>
        <end position="118"/>
    </location>
</feature>
<evidence type="ECO:0000259" key="7">
    <source>
        <dbReference type="PROSITE" id="PS51462"/>
    </source>
</evidence>
<sequence>MALIRRVRQGHTYFLFPGGGVETGETPQEAAEREMLEETGLRVRTLTCVAQVSFQGNTQSFLTCEPLDGTWGAGTGEEYVGDLPPERGTYKPVWLPLDDLTRHDVRPAAVARLVLKAQEHGWPPEPLRVDEG</sequence>
<keyword evidence="3" id="KW-0479">Metal-binding</keyword>
<evidence type="ECO:0000256" key="2">
    <source>
        <dbReference type="ARBA" id="ARBA00005582"/>
    </source>
</evidence>
<evidence type="ECO:0000313" key="8">
    <source>
        <dbReference type="EMBL" id="BDP43067.1"/>
    </source>
</evidence>
<keyword evidence="9" id="KW-1185">Reference proteome</keyword>
<dbReference type="PRINTS" id="PR00502">
    <property type="entry name" value="NUDIXFAMILY"/>
</dbReference>
<accession>A0ABN6RI74</accession>
<evidence type="ECO:0000256" key="3">
    <source>
        <dbReference type="ARBA" id="ARBA00022723"/>
    </source>
</evidence>
<evidence type="ECO:0000256" key="5">
    <source>
        <dbReference type="ARBA" id="ARBA00022842"/>
    </source>
</evidence>
<proteinExistence type="inferred from homology"/>
<dbReference type="Proteomes" id="UP001064971">
    <property type="component" value="Chromosome"/>
</dbReference>
<dbReference type="PROSITE" id="PS51462">
    <property type="entry name" value="NUDIX"/>
    <property type="match status" value="1"/>
</dbReference>
<dbReference type="SUPFAM" id="SSF55811">
    <property type="entry name" value="Nudix"/>
    <property type="match status" value="1"/>
</dbReference>
<dbReference type="EMBL" id="AP026560">
    <property type="protein sequence ID" value="BDP43067.1"/>
    <property type="molecule type" value="Genomic_DNA"/>
</dbReference>
<gene>
    <name evidence="8" type="ORF">DAETH_30360</name>
</gene>
<dbReference type="InterPro" id="IPR020084">
    <property type="entry name" value="NUDIX_hydrolase_CS"/>
</dbReference>
<evidence type="ECO:0000256" key="4">
    <source>
        <dbReference type="ARBA" id="ARBA00022801"/>
    </source>
</evidence>
<protein>
    <submittedName>
        <fullName evidence="8">DNA mismatch repair protein MutT</fullName>
    </submittedName>
</protein>
<name>A0ABN6RI74_9DEIO</name>
<comment type="similarity">
    <text evidence="2 6">Belongs to the Nudix hydrolase family.</text>
</comment>
<dbReference type="Gene3D" id="3.90.79.10">
    <property type="entry name" value="Nucleoside Triphosphate Pyrophosphohydrolase"/>
    <property type="match status" value="1"/>
</dbReference>
<dbReference type="PANTHER" id="PTHR43758:SF8">
    <property type="entry name" value="8-OXO-DGTP DIPHOSPHATASE YTKD-RELATED"/>
    <property type="match status" value="1"/>
</dbReference>
<dbReference type="PROSITE" id="PS00893">
    <property type="entry name" value="NUDIX_BOX"/>
    <property type="match status" value="1"/>
</dbReference>